<gene>
    <name evidence="1" type="ORF">Y1Q_0021745</name>
</gene>
<protein>
    <submittedName>
        <fullName evidence="1">Uncharacterized protein</fullName>
    </submittedName>
</protein>
<proteinExistence type="predicted"/>
<dbReference type="EMBL" id="AKHW03000533">
    <property type="protein sequence ID" value="KYO46201.1"/>
    <property type="molecule type" value="Genomic_DNA"/>
</dbReference>
<organism evidence="1 2">
    <name type="scientific">Alligator mississippiensis</name>
    <name type="common">American alligator</name>
    <dbReference type="NCBI Taxonomy" id="8496"/>
    <lineage>
        <taxon>Eukaryota</taxon>
        <taxon>Metazoa</taxon>
        <taxon>Chordata</taxon>
        <taxon>Craniata</taxon>
        <taxon>Vertebrata</taxon>
        <taxon>Euteleostomi</taxon>
        <taxon>Archelosauria</taxon>
        <taxon>Archosauria</taxon>
        <taxon>Crocodylia</taxon>
        <taxon>Alligatoridae</taxon>
        <taxon>Alligatorinae</taxon>
        <taxon>Alligator</taxon>
    </lineage>
</organism>
<keyword evidence="2" id="KW-1185">Reference proteome</keyword>
<accession>A0A151PAS7</accession>
<evidence type="ECO:0000313" key="1">
    <source>
        <dbReference type="EMBL" id="KYO46201.1"/>
    </source>
</evidence>
<sequence>MQPGLLSTAVESASHWSLWHTGVWSSSSVLRPGVGLTDWKVDRSDTTELRTESPFRRLCCYESWSQGNGLQPDPPTLHHIHFSVLTHPRPGHSSLRLL</sequence>
<name>A0A151PAS7_ALLMI</name>
<dbReference type="Proteomes" id="UP000050525">
    <property type="component" value="Unassembled WGS sequence"/>
</dbReference>
<reference evidence="1 2" key="1">
    <citation type="journal article" date="2012" name="Genome Biol.">
        <title>Sequencing three crocodilian genomes to illuminate the evolution of archosaurs and amniotes.</title>
        <authorList>
            <person name="St John J.A."/>
            <person name="Braun E.L."/>
            <person name="Isberg S.R."/>
            <person name="Miles L.G."/>
            <person name="Chong A.Y."/>
            <person name="Gongora J."/>
            <person name="Dalzell P."/>
            <person name="Moran C."/>
            <person name="Bed'hom B."/>
            <person name="Abzhanov A."/>
            <person name="Burgess S.C."/>
            <person name="Cooksey A.M."/>
            <person name="Castoe T.A."/>
            <person name="Crawford N.G."/>
            <person name="Densmore L.D."/>
            <person name="Drew J.C."/>
            <person name="Edwards S.V."/>
            <person name="Faircloth B.C."/>
            <person name="Fujita M.K."/>
            <person name="Greenwold M.J."/>
            <person name="Hoffmann F.G."/>
            <person name="Howard J.M."/>
            <person name="Iguchi T."/>
            <person name="Janes D.E."/>
            <person name="Khan S.Y."/>
            <person name="Kohno S."/>
            <person name="de Koning A.J."/>
            <person name="Lance S.L."/>
            <person name="McCarthy F.M."/>
            <person name="McCormack J.E."/>
            <person name="Merchant M.E."/>
            <person name="Peterson D.G."/>
            <person name="Pollock D.D."/>
            <person name="Pourmand N."/>
            <person name="Raney B.J."/>
            <person name="Roessler K.A."/>
            <person name="Sanford J.R."/>
            <person name="Sawyer R.H."/>
            <person name="Schmidt C.J."/>
            <person name="Triplett E.W."/>
            <person name="Tuberville T.D."/>
            <person name="Venegas-Anaya M."/>
            <person name="Howard J.T."/>
            <person name="Jarvis E.D."/>
            <person name="Guillette L.J.Jr."/>
            <person name="Glenn T.C."/>
            <person name="Green R.E."/>
            <person name="Ray D.A."/>
        </authorList>
    </citation>
    <scope>NUCLEOTIDE SEQUENCE [LARGE SCALE GENOMIC DNA]</scope>
    <source>
        <strain evidence="1">KSC_2009_1</strain>
    </source>
</reference>
<comment type="caution">
    <text evidence="1">The sequence shown here is derived from an EMBL/GenBank/DDBJ whole genome shotgun (WGS) entry which is preliminary data.</text>
</comment>
<dbReference type="AlphaFoldDB" id="A0A151PAS7"/>
<evidence type="ECO:0000313" key="2">
    <source>
        <dbReference type="Proteomes" id="UP000050525"/>
    </source>
</evidence>